<keyword evidence="2" id="KW-1133">Transmembrane helix</keyword>
<feature type="region of interest" description="Disordered" evidence="1">
    <location>
        <begin position="74"/>
        <end position="93"/>
    </location>
</feature>
<name>A0A1D3D5Z3_9EIME</name>
<sequence length="160" mass="17403">MPFMVLQKAALWLYAALPLYVVLLVLAVYAARRIRQTQLEAHEHTSQIEDPGCLFSPPGTRELFAAAVAAAGQTSPQGAAAAVPSTTDDGDTDADMLRQQQEQALEQPQRQEALQMIADQLLDFWLPPVAPPALWICIRTGCRLLLVIILLALVTLSLCG</sequence>
<gene>
    <name evidence="3" type="ORF">cyc_09152</name>
</gene>
<keyword evidence="2" id="KW-0812">Transmembrane</keyword>
<dbReference type="EMBL" id="JROU02000591">
    <property type="protein sequence ID" value="OEH78871.1"/>
    <property type="molecule type" value="Genomic_DNA"/>
</dbReference>
<keyword evidence="4" id="KW-1185">Reference proteome</keyword>
<feature type="transmembrane region" description="Helical" evidence="2">
    <location>
        <begin position="141"/>
        <end position="158"/>
    </location>
</feature>
<reference evidence="3 4" key="1">
    <citation type="journal article" date="2016" name="BMC Genomics">
        <title>Comparative genomics reveals Cyclospora cayetanensis possesses coccidia-like metabolism and invasion components but unique surface antigens.</title>
        <authorList>
            <person name="Liu S."/>
            <person name="Wang L."/>
            <person name="Zheng H."/>
            <person name="Xu Z."/>
            <person name="Roellig D.M."/>
            <person name="Li N."/>
            <person name="Frace M.A."/>
            <person name="Tang K."/>
            <person name="Arrowood M.J."/>
            <person name="Moss D.M."/>
            <person name="Zhang L."/>
            <person name="Feng Y."/>
            <person name="Xiao L."/>
        </authorList>
    </citation>
    <scope>NUCLEOTIDE SEQUENCE [LARGE SCALE GENOMIC DNA]</scope>
    <source>
        <strain evidence="3 4">CHN_HEN01</strain>
    </source>
</reference>
<dbReference type="Proteomes" id="UP000095192">
    <property type="component" value="Unassembled WGS sequence"/>
</dbReference>
<dbReference type="VEuPathDB" id="ToxoDB:cyc_09152"/>
<evidence type="ECO:0000256" key="1">
    <source>
        <dbReference type="SAM" id="MobiDB-lite"/>
    </source>
</evidence>
<comment type="caution">
    <text evidence="3">The sequence shown here is derived from an EMBL/GenBank/DDBJ whole genome shotgun (WGS) entry which is preliminary data.</text>
</comment>
<feature type="transmembrane region" description="Helical" evidence="2">
    <location>
        <begin position="12"/>
        <end position="31"/>
    </location>
</feature>
<dbReference type="AlphaFoldDB" id="A0A1D3D5Z3"/>
<evidence type="ECO:0000313" key="4">
    <source>
        <dbReference type="Proteomes" id="UP000095192"/>
    </source>
</evidence>
<organism evidence="3 4">
    <name type="scientific">Cyclospora cayetanensis</name>
    <dbReference type="NCBI Taxonomy" id="88456"/>
    <lineage>
        <taxon>Eukaryota</taxon>
        <taxon>Sar</taxon>
        <taxon>Alveolata</taxon>
        <taxon>Apicomplexa</taxon>
        <taxon>Conoidasida</taxon>
        <taxon>Coccidia</taxon>
        <taxon>Eucoccidiorida</taxon>
        <taxon>Eimeriorina</taxon>
        <taxon>Eimeriidae</taxon>
        <taxon>Cyclospora</taxon>
    </lineage>
</organism>
<keyword evidence="2" id="KW-0472">Membrane</keyword>
<accession>A0A1D3D5Z3</accession>
<evidence type="ECO:0000313" key="3">
    <source>
        <dbReference type="EMBL" id="OEH78871.1"/>
    </source>
</evidence>
<proteinExistence type="predicted"/>
<evidence type="ECO:0000256" key="2">
    <source>
        <dbReference type="SAM" id="Phobius"/>
    </source>
</evidence>
<dbReference type="InParanoid" id="A0A1D3D5Z3"/>
<protein>
    <submittedName>
        <fullName evidence="3">Glycosylphosphatidylinositol anchor attachment related protein</fullName>
    </submittedName>
</protein>